<evidence type="ECO:0000259" key="6">
    <source>
        <dbReference type="SMART" id="SM00644"/>
    </source>
</evidence>
<keyword evidence="3" id="KW-0378">Hydrolase</keyword>
<feature type="region of interest" description="Disordered" evidence="5">
    <location>
        <begin position="68"/>
        <end position="90"/>
    </location>
</feature>
<dbReference type="STRING" id="84588.SYNW1258"/>
<dbReference type="InterPro" id="IPR051206">
    <property type="entry name" value="NAMLAA_amidase_2"/>
</dbReference>
<feature type="domain" description="N-acetylmuramoyl-L-alanine amidase" evidence="6">
    <location>
        <begin position="132"/>
        <end position="286"/>
    </location>
</feature>
<dbReference type="InterPro" id="IPR036505">
    <property type="entry name" value="Amidase/PGRP_sf"/>
</dbReference>
<dbReference type="eggNOG" id="COG3023">
    <property type="taxonomic scope" value="Bacteria"/>
</dbReference>
<dbReference type="SMART" id="SM00644">
    <property type="entry name" value="Ami_2"/>
    <property type="match status" value="1"/>
</dbReference>
<evidence type="ECO:0000256" key="3">
    <source>
        <dbReference type="ARBA" id="ARBA00022801"/>
    </source>
</evidence>
<protein>
    <recommendedName>
        <fullName evidence="2">N-acetylmuramoyl-L-alanine amidase</fullName>
        <ecNumber evidence="2">3.5.1.28</ecNumber>
    </recommendedName>
</protein>
<organism evidence="7 8">
    <name type="scientific">Parasynechococcus marenigrum (strain WH8102)</name>
    <dbReference type="NCBI Taxonomy" id="84588"/>
    <lineage>
        <taxon>Bacteria</taxon>
        <taxon>Bacillati</taxon>
        <taxon>Cyanobacteriota</taxon>
        <taxon>Cyanophyceae</taxon>
        <taxon>Synechococcales</taxon>
        <taxon>Prochlorococcaceae</taxon>
        <taxon>Parasynechococcus</taxon>
        <taxon>Parasynechococcus marenigrum</taxon>
    </lineage>
</organism>
<dbReference type="EMBL" id="BX569692">
    <property type="protein sequence ID" value="CAE07773.1"/>
    <property type="molecule type" value="Genomic_DNA"/>
</dbReference>
<dbReference type="GO" id="GO:0009253">
    <property type="term" value="P:peptidoglycan catabolic process"/>
    <property type="evidence" value="ECO:0007669"/>
    <property type="project" value="InterPro"/>
</dbReference>
<evidence type="ECO:0000313" key="8">
    <source>
        <dbReference type="Proteomes" id="UP000001422"/>
    </source>
</evidence>
<dbReference type="GO" id="GO:0071555">
    <property type="term" value="P:cell wall organization"/>
    <property type="evidence" value="ECO:0007669"/>
    <property type="project" value="UniProtKB-KW"/>
</dbReference>
<evidence type="ECO:0000256" key="4">
    <source>
        <dbReference type="ARBA" id="ARBA00023316"/>
    </source>
</evidence>
<dbReference type="Pfam" id="PF01510">
    <property type="entry name" value="Amidase_2"/>
    <property type="match status" value="1"/>
</dbReference>
<evidence type="ECO:0000256" key="2">
    <source>
        <dbReference type="ARBA" id="ARBA00011901"/>
    </source>
</evidence>
<dbReference type="InterPro" id="IPR002502">
    <property type="entry name" value="Amidase_domain"/>
</dbReference>
<dbReference type="EC" id="3.5.1.28" evidence="2"/>
<dbReference type="HOGENOM" id="CLU_052963_1_0_3"/>
<comment type="catalytic activity">
    <reaction evidence="1">
        <text>Hydrolyzes the link between N-acetylmuramoyl residues and L-amino acid residues in certain cell-wall glycopeptides.</text>
        <dbReference type="EC" id="3.5.1.28"/>
    </reaction>
</comment>
<name>Q7U6S8_PARMW</name>
<proteinExistence type="predicted"/>
<dbReference type="PANTHER" id="PTHR30417">
    <property type="entry name" value="N-ACETYLMURAMOYL-L-ALANINE AMIDASE AMID"/>
    <property type="match status" value="1"/>
</dbReference>
<dbReference type="GO" id="GO:0008745">
    <property type="term" value="F:N-acetylmuramoyl-L-alanine amidase activity"/>
    <property type="evidence" value="ECO:0007669"/>
    <property type="project" value="UniProtKB-EC"/>
</dbReference>
<dbReference type="SUPFAM" id="SSF55846">
    <property type="entry name" value="N-acetylmuramoyl-L-alanine amidase-like"/>
    <property type="match status" value="1"/>
</dbReference>
<dbReference type="RefSeq" id="WP_011128122.1">
    <property type="nucleotide sequence ID" value="NC_005070.1"/>
</dbReference>
<dbReference type="Gene3D" id="3.40.80.10">
    <property type="entry name" value="Peptidoglycan recognition protein-like"/>
    <property type="match status" value="1"/>
</dbReference>
<dbReference type="GO" id="GO:0009254">
    <property type="term" value="P:peptidoglycan turnover"/>
    <property type="evidence" value="ECO:0007669"/>
    <property type="project" value="TreeGrafter"/>
</dbReference>
<accession>Q7U6S8</accession>
<dbReference type="CDD" id="cd06583">
    <property type="entry name" value="PGRP"/>
    <property type="match status" value="1"/>
</dbReference>
<evidence type="ECO:0000256" key="1">
    <source>
        <dbReference type="ARBA" id="ARBA00001561"/>
    </source>
</evidence>
<sequence>MVPVSLIQKLEQVADLIRLHPRTAVAVAATGSLAVLLVSWVSLDRSKPSHAGDRPSLMDLLEQVESGKDIKSPPAVDHPRAPRSRSWTSPLAKQCTGIDSALRSRLKALQRSSDVWRTTVHIHSTNFGERFSKDAYGTPLDPSPRVVVMHETVYSLTSAINTFQTPHPFDEDQVSYHTLVGLDGSVVDIVDPLKRAYGAGNSAFLGEWAVTNPRLLGSLNNFALHVSLETPESGANDASQHTGYTSRQYDALAVVLSDWINRFKLPPAAITTHRHVDLGGERGDPRSFNWASLQYRLAALGDLCVS</sequence>
<keyword evidence="8" id="KW-1185">Reference proteome</keyword>
<keyword evidence="4" id="KW-0961">Cell wall biogenesis/degradation</keyword>
<reference evidence="7 8" key="1">
    <citation type="journal article" date="2003" name="Nature">
        <title>The genome of a motile marine Synechococcus.</title>
        <authorList>
            <person name="Palenik B."/>
            <person name="Brahamsha B."/>
            <person name="Larimer F."/>
            <person name="Land M."/>
            <person name="Hauser L."/>
            <person name="Chain P."/>
            <person name="Lamerdin J."/>
            <person name="Regala W."/>
            <person name="Allen E.A."/>
            <person name="McCarren J."/>
            <person name="Paulsen I."/>
            <person name="Dufresne A."/>
            <person name="Partensky F."/>
            <person name="Webb E."/>
            <person name="Waterbury J."/>
        </authorList>
    </citation>
    <scope>NUCLEOTIDE SEQUENCE [LARGE SCALE GENOMIC DNA]</scope>
    <source>
        <strain evidence="7 8">WH8102</strain>
    </source>
</reference>
<gene>
    <name evidence="7" type="ordered locus">SYNW1258</name>
</gene>
<evidence type="ECO:0000256" key="5">
    <source>
        <dbReference type="SAM" id="MobiDB-lite"/>
    </source>
</evidence>
<dbReference type="Proteomes" id="UP000001422">
    <property type="component" value="Chromosome"/>
</dbReference>
<dbReference type="PANTHER" id="PTHR30417:SF1">
    <property type="entry name" value="N-ACETYLMURAMOYL-L-ALANINE AMIDASE AMID"/>
    <property type="match status" value="1"/>
</dbReference>
<dbReference type="AlphaFoldDB" id="Q7U6S8"/>
<evidence type="ECO:0000313" key="7">
    <source>
        <dbReference type="EMBL" id="CAE07773.1"/>
    </source>
</evidence>
<dbReference type="KEGG" id="syw:SYNW1258"/>